<gene>
    <name evidence="2" type="ORF">JG688_00006717</name>
</gene>
<evidence type="ECO:0000313" key="3">
    <source>
        <dbReference type="Proteomes" id="UP000709295"/>
    </source>
</evidence>
<dbReference type="AlphaFoldDB" id="A0A8J5M7F3"/>
<dbReference type="Proteomes" id="UP000709295">
    <property type="component" value="Unassembled WGS sequence"/>
</dbReference>
<accession>A0A8J5M7F3</accession>
<comment type="caution">
    <text evidence="2">The sequence shown here is derived from an EMBL/GenBank/DDBJ whole genome shotgun (WGS) entry which is preliminary data.</text>
</comment>
<reference evidence="2" key="1">
    <citation type="submission" date="2021-01" db="EMBL/GenBank/DDBJ databases">
        <title>Phytophthora aleatoria, a newly-described species from Pinus radiata is distinct from Phytophthora cactorum isolates based on comparative genomics.</title>
        <authorList>
            <person name="Mcdougal R."/>
            <person name="Panda P."/>
            <person name="Williams N."/>
            <person name="Studholme D.J."/>
        </authorList>
    </citation>
    <scope>NUCLEOTIDE SEQUENCE</scope>
    <source>
        <strain evidence="2">NZFS 4037</strain>
    </source>
</reference>
<organism evidence="2 3">
    <name type="scientific">Phytophthora aleatoria</name>
    <dbReference type="NCBI Taxonomy" id="2496075"/>
    <lineage>
        <taxon>Eukaryota</taxon>
        <taxon>Sar</taxon>
        <taxon>Stramenopiles</taxon>
        <taxon>Oomycota</taxon>
        <taxon>Peronosporomycetes</taxon>
        <taxon>Peronosporales</taxon>
        <taxon>Peronosporaceae</taxon>
        <taxon>Phytophthora</taxon>
    </lineage>
</organism>
<evidence type="ECO:0000313" key="2">
    <source>
        <dbReference type="EMBL" id="KAG6966568.1"/>
    </source>
</evidence>
<protein>
    <submittedName>
        <fullName evidence="2">Uncharacterized protein</fullName>
    </submittedName>
</protein>
<name>A0A8J5M7F3_9STRA</name>
<proteinExistence type="predicted"/>
<evidence type="ECO:0000256" key="1">
    <source>
        <dbReference type="SAM" id="MobiDB-lite"/>
    </source>
</evidence>
<feature type="region of interest" description="Disordered" evidence="1">
    <location>
        <begin position="1"/>
        <end position="24"/>
    </location>
</feature>
<dbReference type="EMBL" id="JAENGY010000301">
    <property type="protein sequence ID" value="KAG6966568.1"/>
    <property type="molecule type" value="Genomic_DNA"/>
</dbReference>
<keyword evidence="3" id="KW-1185">Reference proteome</keyword>
<sequence>MSFPANLIGSGGKAYGKSLERDGADSNVRWGDRIVLLAAEQGHFEVVRWLCEHIVEEEEKYDETYDEVMKHVLKFGDDDLTKFLLPPGRCVIDYQKTVLALK</sequence>